<reference evidence="1 2" key="1">
    <citation type="submission" date="2013-09" db="EMBL/GenBank/DDBJ databases">
        <title>Corchorus capsularis genome sequencing.</title>
        <authorList>
            <person name="Alam M."/>
            <person name="Haque M.S."/>
            <person name="Islam M.S."/>
            <person name="Emdad E.M."/>
            <person name="Islam M.M."/>
            <person name="Ahmed B."/>
            <person name="Halim A."/>
            <person name="Hossen Q.M.M."/>
            <person name="Hossain M.Z."/>
            <person name="Ahmed R."/>
            <person name="Khan M.M."/>
            <person name="Islam R."/>
            <person name="Rashid M.M."/>
            <person name="Khan S.A."/>
            <person name="Rahman M.S."/>
            <person name="Alam M."/>
        </authorList>
    </citation>
    <scope>NUCLEOTIDE SEQUENCE [LARGE SCALE GENOMIC DNA]</scope>
    <source>
        <strain evidence="2">cv. CVL-1</strain>
        <tissue evidence="1">Whole seedling</tissue>
    </source>
</reference>
<sequence>MASHKKAMKRMKTMMTSFLRMIAAMMQEASEDKFTGNGVVDDIGRVFASCKCFGYIE</sequence>
<name>A0A1R3HDM8_COCAP</name>
<organism evidence="1 2">
    <name type="scientific">Corchorus capsularis</name>
    <name type="common">Jute</name>
    <dbReference type="NCBI Taxonomy" id="210143"/>
    <lineage>
        <taxon>Eukaryota</taxon>
        <taxon>Viridiplantae</taxon>
        <taxon>Streptophyta</taxon>
        <taxon>Embryophyta</taxon>
        <taxon>Tracheophyta</taxon>
        <taxon>Spermatophyta</taxon>
        <taxon>Magnoliopsida</taxon>
        <taxon>eudicotyledons</taxon>
        <taxon>Gunneridae</taxon>
        <taxon>Pentapetalae</taxon>
        <taxon>rosids</taxon>
        <taxon>malvids</taxon>
        <taxon>Malvales</taxon>
        <taxon>Malvaceae</taxon>
        <taxon>Grewioideae</taxon>
        <taxon>Apeibeae</taxon>
        <taxon>Corchorus</taxon>
    </lineage>
</organism>
<keyword evidence="2" id="KW-1185">Reference proteome</keyword>
<comment type="caution">
    <text evidence="1">The sequence shown here is derived from an EMBL/GenBank/DDBJ whole genome shotgun (WGS) entry which is preliminary data.</text>
</comment>
<dbReference type="AlphaFoldDB" id="A0A1R3HDM8"/>
<dbReference type="Gramene" id="OMO68416">
    <property type="protein sequence ID" value="OMO68416"/>
    <property type="gene ID" value="CCACVL1_19950"/>
</dbReference>
<dbReference type="Proteomes" id="UP000188268">
    <property type="component" value="Unassembled WGS sequence"/>
</dbReference>
<dbReference type="EMBL" id="AWWV01012204">
    <property type="protein sequence ID" value="OMO68416.1"/>
    <property type="molecule type" value="Genomic_DNA"/>
</dbReference>
<protein>
    <submittedName>
        <fullName evidence="1">Uncharacterized protein</fullName>
    </submittedName>
</protein>
<evidence type="ECO:0000313" key="2">
    <source>
        <dbReference type="Proteomes" id="UP000188268"/>
    </source>
</evidence>
<proteinExistence type="predicted"/>
<gene>
    <name evidence="1" type="ORF">CCACVL1_19950</name>
</gene>
<accession>A0A1R3HDM8</accession>
<evidence type="ECO:0000313" key="1">
    <source>
        <dbReference type="EMBL" id="OMO68416.1"/>
    </source>
</evidence>